<dbReference type="AlphaFoldDB" id="A0AA51RED5"/>
<feature type="domain" description="Tail specific protease" evidence="2">
    <location>
        <begin position="250"/>
        <end position="461"/>
    </location>
</feature>
<organism evidence="3 4">
    <name type="scientific">Marivirga salinarum</name>
    <dbReference type="NCBI Taxonomy" id="3059078"/>
    <lineage>
        <taxon>Bacteria</taxon>
        <taxon>Pseudomonadati</taxon>
        <taxon>Bacteroidota</taxon>
        <taxon>Cytophagia</taxon>
        <taxon>Cytophagales</taxon>
        <taxon>Marivirgaceae</taxon>
        <taxon>Marivirga</taxon>
    </lineage>
</organism>
<dbReference type="SUPFAM" id="SSF52096">
    <property type="entry name" value="ClpP/crotonase"/>
    <property type="match status" value="1"/>
</dbReference>
<accession>A0AA51RED5</accession>
<evidence type="ECO:0000313" key="4">
    <source>
        <dbReference type="Proteomes" id="UP001230496"/>
    </source>
</evidence>
<dbReference type="KEGG" id="msaa:QYS49_32920"/>
<dbReference type="InterPro" id="IPR005151">
    <property type="entry name" value="Tail-specific_protease"/>
</dbReference>
<dbReference type="GO" id="GO:0006508">
    <property type="term" value="P:proteolysis"/>
    <property type="evidence" value="ECO:0007669"/>
    <property type="project" value="InterPro"/>
</dbReference>
<evidence type="ECO:0000259" key="2">
    <source>
        <dbReference type="Pfam" id="PF03572"/>
    </source>
</evidence>
<dbReference type="Proteomes" id="UP001230496">
    <property type="component" value="Chromosome"/>
</dbReference>
<feature type="chain" id="PRO_5041336231" evidence="1">
    <location>
        <begin position="26"/>
        <end position="485"/>
    </location>
</feature>
<dbReference type="EMBL" id="CP129971">
    <property type="protein sequence ID" value="WMN12239.1"/>
    <property type="molecule type" value="Genomic_DNA"/>
</dbReference>
<gene>
    <name evidence="3" type="ORF">QYS49_32920</name>
</gene>
<evidence type="ECO:0000256" key="1">
    <source>
        <dbReference type="SAM" id="SignalP"/>
    </source>
</evidence>
<sequence>MKKNLFLKTIMALSVWTISMYSLQAQDCECKSVFEKAVKAYEENYSLFMYKVTDENRTLYNAHKAAIRDKADKTVDLNDCKTILEQYLTFFRDGHTYIIASGQKEVYNENININEKQFKNTYKANNYNLNPIFGIWKSGSYTVAIVPNTSESDRSRDYVGVILSSDNPNWEQTEVKFELTLGTGGTYECNYLMSDHSISKFTAKLINKSSLKVEGLGEWKKVWPEVKQQQSKNKIQSKFNEFHLTYIDNIPYLRLPDFYSVEPSFLDSLLQSNHNKIINSDFMIVDVRGNSGGNDGTYFPVLPYVLNGPIELPVNGFWLSEYNTEMIIAAMAANQGLSVEEYAVQEKKTYESFISNKGTAYFKNPNKHWTFQADTLYEGPKKVIILTDEGTASSGETFVYRANKSEKVVVYGQNTAGVVDGFNGIYQDIGCFQVVFPSSFRATDIKENPIDPYGIAPDVYVNEKDDVLSYAIEHMKHLIESEKIE</sequence>
<dbReference type="RefSeq" id="WP_308350165.1">
    <property type="nucleotide sequence ID" value="NZ_CP129971.1"/>
</dbReference>
<dbReference type="Gene3D" id="3.30.750.44">
    <property type="match status" value="1"/>
</dbReference>
<dbReference type="Gene3D" id="3.90.226.10">
    <property type="entry name" value="2-enoyl-CoA Hydratase, Chain A, domain 1"/>
    <property type="match status" value="1"/>
</dbReference>
<dbReference type="GO" id="GO:0008236">
    <property type="term" value="F:serine-type peptidase activity"/>
    <property type="evidence" value="ECO:0007669"/>
    <property type="project" value="InterPro"/>
</dbReference>
<reference evidence="3 4" key="1">
    <citation type="submission" date="2023-08" db="EMBL/GenBank/DDBJ databases">
        <title>Comparative genomics and taxonomic characterization of three novel marine species of genus Marivirga.</title>
        <authorList>
            <person name="Muhammad N."/>
            <person name="Kim S.-G."/>
        </authorList>
    </citation>
    <scope>NUCLEOTIDE SEQUENCE [LARGE SCALE GENOMIC DNA]</scope>
    <source>
        <strain evidence="3 4">BDSF4-3</strain>
    </source>
</reference>
<dbReference type="Pfam" id="PF03572">
    <property type="entry name" value="Peptidase_S41"/>
    <property type="match status" value="1"/>
</dbReference>
<keyword evidence="4" id="KW-1185">Reference proteome</keyword>
<dbReference type="InterPro" id="IPR029045">
    <property type="entry name" value="ClpP/crotonase-like_dom_sf"/>
</dbReference>
<evidence type="ECO:0000313" key="3">
    <source>
        <dbReference type="EMBL" id="WMN12239.1"/>
    </source>
</evidence>
<name>A0AA51RED5_9BACT</name>
<protein>
    <submittedName>
        <fullName evidence="3">S41 family peptidase</fullName>
    </submittedName>
</protein>
<proteinExistence type="predicted"/>
<keyword evidence="1" id="KW-0732">Signal</keyword>
<feature type="signal peptide" evidence="1">
    <location>
        <begin position="1"/>
        <end position="25"/>
    </location>
</feature>